<accession>A0A6A5YR18</accession>
<dbReference type="EMBL" id="ML977341">
    <property type="protein sequence ID" value="KAF2109709.1"/>
    <property type="molecule type" value="Genomic_DNA"/>
</dbReference>
<evidence type="ECO:0000256" key="1">
    <source>
        <dbReference type="SAM" id="Phobius"/>
    </source>
</evidence>
<evidence type="ECO:0000313" key="3">
    <source>
        <dbReference type="Proteomes" id="UP000799770"/>
    </source>
</evidence>
<dbReference type="AlphaFoldDB" id="A0A6A5YR18"/>
<keyword evidence="3" id="KW-1185">Reference proteome</keyword>
<name>A0A6A5YR18_9PLEO</name>
<protein>
    <submittedName>
        <fullName evidence="2">Uncharacterized protein</fullName>
    </submittedName>
</protein>
<dbReference type="OrthoDB" id="444631at2759"/>
<organism evidence="2 3">
    <name type="scientific">Lophiotrema nucula</name>
    <dbReference type="NCBI Taxonomy" id="690887"/>
    <lineage>
        <taxon>Eukaryota</taxon>
        <taxon>Fungi</taxon>
        <taxon>Dikarya</taxon>
        <taxon>Ascomycota</taxon>
        <taxon>Pezizomycotina</taxon>
        <taxon>Dothideomycetes</taxon>
        <taxon>Pleosporomycetidae</taxon>
        <taxon>Pleosporales</taxon>
        <taxon>Lophiotremataceae</taxon>
        <taxon>Lophiotrema</taxon>
    </lineage>
</organism>
<evidence type="ECO:0000313" key="2">
    <source>
        <dbReference type="EMBL" id="KAF2109709.1"/>
    </source>
</evidence>
<gene>
    <name evidence="2" type="ORF">BDV96DRAFT_691710</name>
</gene>
<keyword evidence="1" id="KW-0472">Membrane</keyword>
<proteinExistence type="predicted"/>
<dbReference type="Proteomes" id="UP000799770">
    <property type="component" value="Unassembled WGS sequence"/>
</dbReference>
<keyword evidence="1" id="KW-0812">Transmembrane</keyword>
<reference evidence="2" key="1">
    <citation type="journal article" date="2020" name="Stud. Mycol.">
        <title>101 Dothideomycetes genomes: a test case for predicting lifestyles and emergence of pathogens.</title>
        <authorList>
            <person name="Haridas S."/>
            <person name="Albert R."/>
            <person name="Binder M."/>
            <person name="Bloem J."/>
            <person name="Labutti K."/>
            <person name="Salamov A."/>
            <person name="Andreopoulos B."/>
            <person name="Baker S."/>
            <person name="Barry K."/>
            <person name="Bills G."/>
            <person name="Bluhm B."/>
            <person name="Cannon C."/>
            <person name="Castanera R."/>
            <person name="Culley D."/>
            <person name="Daum C."/>
            <person name="Ezra D."/>
            <person name="Gonzalez J."/>
            <person name="Henrissat B."/>
            <person name="Kuo A."/>
            <person name="Liang C."/>
            <person name="Lipzen A."/>
            <person name="Lutzoni F."/>
            <person name="Magnuson J."/>
            <person name="Mondo S."/>
            <person name="Nolan M."/>
            <person name="Ohm R."/>
            <person name="Pangilinan J."/>
            <person name="Park H.-J."/>
            <person name="Ramirez L."/>
            <person name="Alfaro M."/>
            <person name="Sun H."/>
            <person name="Tritt A."/>
            <person name="Yoshinaga Y."/>
            <person name="Zwiers L.-H."/>
            <person name="Turgeon B."/>
            <person name="Goodwin S."/>
            <person name="Spatafora J."/>
            <person name="Crous P."/>
            <person name="Grigoriev I."/>
        </authorList>
    </citation>
    <scope>NUCLEOTIDE SEQUENCE</scope>
    <source>
        <strain evidence="2">CBS 627.86</strain>
    </source>
</reference>
<keyword evidence="1" id="KW-1133">Transmembrane helix</keyword>
<sequence>MAAAETLINFISLLPEQLPPNPERQHIADRAAKVNGPTFQALTGTFFTLAVLAVILRTTFHIKTRGKLFVDDYLAPREHNIVHGIRHEDLHRVNSRSNVV</sequence>
<feature type="transmembrane region" description="Helical" evidence="1">
    <location>
        <begin position="39"/>
        <end position="60"/>
    </location>
</feature>